<proteinExistence type="predicted"/>
<evidence type="ECO:0000313" key="2">
    <source>
        <dbReference type="Proteomes" id="UP000652681"/>
    </source>
</evidence>
<sequence length="69" mass="8230">MLELTKKVLKKVSFDAFLFQKELYKALKWITDAEEVKKFREWCIVEFGATYPVIIKKAFDSKKLALEKR</sequence>
<name>A0A8J6TT40_9FLAO</name>
<keyword evidence="2" id="KW-1185">Reference proteome</keyword>
<protein>
    <submittedName>
        <fullName evidence="1">Uncharacterized protein</fullName>
    </submittedName>
</protein>
<dbReference type="AlphaFoldDB" id="A0A8J6TT40"/>
<dbReference type="EMBL" id="JACVEL010000004">
    <property type="protein sequence ID" value="MBC9812294.1"/>
    <property type="molecule type" value="Genomic_DNA"/>
</dbReference>
<organism evidence="1 2">
    <name type="scientific">Taishania pollutisoli</name>
    <dbReference type="NCBI Taxonomy" id="2766479"/>
    <lineage>
        <taxon>Bacteria</taxon>
        <taxon>Pseudomonadati</taxon>
        <taxon>Bacteroidota</taxon>
        <taxon>Flavobacteriia</taxon>
        <taxon>Flavobacteriales</taxon>
        <taxon>Crocinitomicaceae</taxon>
        <taxon>Taishania</taxon>
    </lineage>
</organism>
<reference evidence="1" key="1">
    <citation type="submission" date="2020-09" db="EMBL/GenBank/DDBJ databases">
        <title>Taishania pollutisoli gen. nov., sp. nov., Isolated from Tetrabromobisphenol A-Contaminated Soil.</title>
        <authorList>
            <person name="Chen Q."/>
        </authorList>
    </citation>
    <scope>NUCLEOTIDE SEQUENCE</scope>
    <source>
        <strain evidence="1">CZZ-1</strain>
    </source>
</reference>
<evidence type="ECO:0000313" key="1">
    <source>
        <dbReference type="EMBL" id="MBC9812294.1"/>
    </source>
</evidence>
<comment type="caution">
    <text evidence="1">The sequence shown here is derived from an EMBL/GenBank/DDBJ whole genome shotgun (WGS) entry which is preliminary data.</text>
</comment>
<dbReference type="RefSeq" id="WP_163489658.1">
    <property type="nucleotide sequence ID" value="NZ_JACVEL010000004.1"/>
</dbReference>
<accession>A0A8J6TT40</accession>
<dbReference type="Proteomes" id="UP000652681">
    <property type="component" value="Unassembled WGS sequence"/>
</dbReference>
<gene>
    <name evidence="1" type="ORF">H9Y05_07345</name>
</gene>